<dbReference type="RefSeq" id="WP_261342303.1">
    <property type="nucleotide sequence ID" value="NZ_CP036281.1"/>
</dbReference>
<protein>
    <submittedName>
        <fullName evidence="1">Uncharacterized protein</fullName>
    </submittedName>
</protein>
<reference evidence="1 2" key="1">
    <citation type="submission" date="2019-02" db="EMBL/GenBank/DDBJ databases">
        <title>Deep-cultivation of Planctomycetes and their phenomic and genomic characterization uncovers novel biology.</title>
        <authorList>
            <person name="Wiegand S."/>
            <person name="Jogler M."/>
            <person name="Boedeker C."/>
            <person name="Pinto D."/>
            <person name="Vollmers J."/>
            <person name="Rivas-Marin E."/>
            <person name="Kohn T."/>
            <person name="Peeters S.H."/>
            <person name="Heuer A."/>
            <person name="Rast P."/>
            <person name="Oberbeckmann S."/>
            <person name="Bunk B."/>
            <person name="Jeske O."/>
            <person name="Meyerdierks A."/>
            <person name="Storesund J.E."/>
            <person name="Kallscheuer N."/>
            <person name="Luecker S."/>
            <person name="Lage O.M."/>
            <person name="Pohl T."/>
            <person name="Merkel B.J."/>
            <person name="Hornburger P."/>
            <person name="Mueller R.-W."/>
            <person name="Bruemmer F."/>
            <person name="Labrenz M."/>
            <person name="Spormann A.M."/>
            <person name="Op den Camp H."/>
            <person name="Overmann J."/>
            <person name="Amann R."/>
            <person name="Jetten M.S.M."/>
            <person name="Mascher T."/>
            <person name="Medema M.H."/>
            <person name="Devos D.P."/>
            <person name="Kaster A.-K."/>
            <person name="Ovreas L."/>
            <person name="Rohde M."/>
            <person name="Galperin M.Y."/>
            <person name="Jogler C."/>
        </authorList>
    </citation>
    <scope>NUCLEOTIDE SEQUENCE [LARGE SCALE GENOMIC DNA]</scope>
    <source>
        <strain evidence="1 2">Pla110</strain>
    </source>
</reference>
<evidence type="ECO:0000313" key="1">
    <source>
        <dbReference type="EMBL" id="QDU82825.1"/>
    </source>
</evidence>
<accession>A0A518CUD7</accession>
<dbReference type="EMBL" id="CP036281">
    <property type="protein sequence ID" value="QDU82825.1"/>
    <property type="molecule type" value="Genomic_DNA"/>
</dbReference>
<evidence type="ECO:0000313" key="2">
    <source>
        <dbReference type="Proteomes" id="UP000317178"/>
    </source>
</evidence>
<proteinExistence type="predicted"/>
<dbReference type="Proteomes" id="UP000317178">
    <property type="component" value="Chromosome"/>
</dbReference>
<sequence length="43" mass="5126">MKVNFKQLEVASDQTHWYDGKPFDVIAVYRREDGTLESEEMFD</sequence>
<name>A0A518CUD7_9PLAN</name>
<keyword evidence="2" id="KW-1185">Reference proteome</keyword>
<organism evidence="1 2">
    <name type="scientific">Polystyrenella longa</name>
    <dbReference type="NCBI Taxonomy" id="2528007"/>
    <lineage>
        <taxon>Bacteria</taxon>
        <taxon>Pseudomonadati</taxon>
        <taxon>Planctomycetota</taxon>
        <taxon>Planctomycetia</taxon>
        <taxon>Planctomycetales</taxon>
        <taxon>Planctomycetaceae</taxon>
        <taxon>Polystyrenella</taxon>
    </lineage>
</organism>
<dbReference type="KEGG" id="plon:Pla110_45880"/>
<gene>
    <name evidence="1" type="ORF">Pla110_45880</name>
</gene>
<dbReference type="AlphaFoldDB" id="A0A518CUD7"/>